<reference evidence="2 3" key="1">
    <citation type="submission" date="2014-04" db="EMBL/GenBank/DDBJ databases">
        <title>Evolutionary Origins and Diversification of the Mycorrhizal Mutualists.</title>
        <authorList>
            <consortium name="DOE Joint Genome Institute"/>
            <consortium name="Mycorrhizal Genomics Consortium"/>
            <person name="Kohler A."/>
            <person name="Kuo A."/>
            <person name="Nagy L.G."/>
            <person name="Floudas D."/>
            <person name="Copeland A."/>
            <person name="Barry K.W."/>
            <person name="Cichocki N."/>
            <person name="Veneault-Fourrey C."/>
            <person name="LaButti K."/>
            <person name="Lindquist E.A."/>
            <person name="Lipzen A."/>
            <person name="Lundell T."/>
            <person name="Morin E."/>
            <person name="Murat C."/>
            <person name="Riley R."/>
            <person name="Ohm R."/>
            <person name="Sun H."/>
            <person name="Tunlid A."/>
            <person name="Henrissat B."/>
            <person name="Grigoriev I.V."/>
            <person name="Hibbett D.S."/>
            <person name="Martin F."/>
        </authorList>
    </citation>
    <scope>NUCLEOTIDE SEQUENCE [LARGE SCALE GENOMIC DNA]</scope>
    <source>
        <strain evidence="2 3">Koide BX008</strain>
    </source>
</reference>
<gene>
    <name evidence="2" type="ORF">M378DRAFT_174067</name>
</gene>
<dbReference type="InParanoid" id="A0A0C2RWU2"/>
<name>A0A0C2RWU2_AMAMK</name>
<accession>A0A0C2RWU2</accession>
<dbReference type="AlphaFoldDB" id="A0A0C2RWU2"/>
<feature type="region of interest" description="Disordered" evidence="1">
    <location>
        <begin position="1"/>
        <end position="33"/>
    </location>
</feature>
<organism evidence="2 3">
    <name type="scientific">Amanita muscaria (strain Koide BX008)</name>
    <dbReference type="NCBI Taxonomy" id="946122"/>
    <lineage>
        <taxon>Eukaryota</taxon>
        <taxon>Fungi</taxon>
        <taxon>Dikarya</taxon>
        <taxon>Basidiomycota</taxon>
        <taxon>Agaricomycotina</taxon>
        <taxon>Agaricomycetes</taxon>
        <taxon>Agaricomycetidae</taxon>
        <taxon>Agaricales</taxon>
        <taxon>Pluteineae</taxon>
        <taxon>Amanitaceae</taxon>
        <taxon>Amanita</taxon>
    </lineage>
</organism>
<keyword evidence="3" id="KW-1185">Reference proteome</keyword>
<dbReference type="Proteomes" id="UP000054549">
    <property type="component" value="Unassembled WGS sequence"/>
</dbReference>
<evidence type="ECO:0000313" key="3">
    <source>
        <dbReference type="Proteomes" id="UP000054549"/>
    </source>
</evidence>
<sequence>MSDEDQISSSPHAMYGNAATHHDSPTTEGQSGLLASMFPSSQAYIKNDVSFTTSFITSDEFSDVHRSILL</sequence>
<evidence type="ECO:0000256" key="1">
    <source>
        <dbReference type="SAM" id="MobiDB-lite"/>
    </source>
</evidence>
<proteinExistence type="predicted"/>
<dbReference type="EMBL" id="KN818634">
    <property type="protein sequence ID" value="KIL54785.1"/>
    <property type="molecule type" value="Genomic_DNA"/>
</dbReference>
<protein>
    <submittedName>
        <fullName evidence="2">Uncharacterized protein</fullName>
    </submittedName>
</protein>
<dbReference type="HOGENOM" id="CLU_2941267_0_0_1"/>
<evidence type="ECO:0000313" key="2">
    <source>
        <dbReference type="EMBL" id="KIL54785.1"/>
    </source>
</evidence>